<evidence type="ECO:0000313" key="1">
    <source>
        <dbReference type="EMBL" id="CAH2325183.1"/>
    </source>
</evidence>
<organism evidence="1 2">
    <name type="scientific">Pelobates cultripes</name>
    <name type="common">Western spadefoot toad</name>
    <dbReference type="NCBI Taxonomy" id="61616"/>
    <lineage>
        <taxon>Eukaryota</taxon>
        <taxon>Metazoa</taxon>
        <taxon>Chordata</taxon>
        <taxon>Craniata</taxon>
        <taxon>Vertebrata</taxon>
        <taxon>Euteleostomi</taxon>
        <taxon>Amphibia</taxon>
        <taxon>Batrachia</taxon>
        <taxon>Anura</taxon>
        <taxon>Pelobatoidea</taxon>
        <taxon>Pelobatidae</taxon>
        <taxon>Pelobates</taxon>
    </lineage>
</organism>
<evidence type="ECO:0000313" key="2">
    <source>
        <dbReference type="Proteomes" id="UP001295444"/>
    </source>
</evidence>
<accession>A0AAD1WR88</accession>
<gene>
    <name evidence="1" type="ORF">PECUL_23A054502</name>
</gene>
<proteinExistence type="predicted"/>
<dbReference type="Proteomes" id="UP001295444">
    <property type="component" value="Chromosome 12"/>
</dbReference>
<protein>
    <submittedName>
        <fullName evidence="1">Uncharacterized protein</fullName>
    </submittedName>
</protein>
<name>A0AAD1WR88_PELCU</name>
<dbReference type="AlphaFoldDB" id="A0AAD1WR88"/>
<sequence length="96" mass="10979">MPFWEGVKETTEEIIGDVVCFDMETVLLHSTSTSIATYRKSILRHLLNAAKALMPLHWKQDITLTLGQWMDGVEEIYMSESVQASLLGNEEKHVER</sequence>
<reference evidence="1" key="1">
    <citation type="submission" date="2022-03" db="EMBL/GenBank/DDBJ databases">
        <authorList>
            <person name="Alioto T."/>
            <person name="Alioto T."/>
            <person name="Gomez Garrido J."/>
        </authorList>
    </citation>
    <scope>NUCLEOTIDE SEQUENCE</scope>
</reference>
<keyword evidence="2" id="KW-1185">Reference proteome</keyword>
<dbReference type="EMBL" id="OW240923">
    <property type="protein sequence ID" value="CAH2325183.1"/>
    <property type="molecule type" value="Genomic_DNA"/>
</dbReference>